<name>V9KFL6_CALMI</name>
<dbReference type="PROSITE" id="PS50090">
    <property type="entry name" value="MYB_LIKE"/>
    <property type="match status" value="2"/>
</dbReference>
<dbReference type="SMART" id="SM00717">
    <property type="entry name" value="SANT"/>
    <property type="match status" value="2"/>
</dbReference>
<dbReference type="GeneTree" id="ENSGT00940000156091"/>
<evidence type="ECO:0000313" key="7">
    <source>
        <dbReference type="Ensembl" id="ENSCMIP00000036257.1"/>
    </source>
</evidence>
<dbReference type="GO" id="GO:0000981">
    <property type="term" value="F:DNA-binding transcription factor activity, RNA polymerase II-specific"/>
    <property type="evidence" value="ECO:0007669"/>
    <property type="project" value="TreeGrafter"/>
</dbReference>
<dbReference type="InterPro" id="IPR009057">
    <property type="entry name" value="Homeodomain-like_sf"/>
</dbReference>
<dbReference type="Proteomes" id="UP000314986">
    <property type="component" value="Unassembled WGS sequence"/>
</dbReference>
<feature type="domain" description="Myb-like" evidence="4">
    <location>
        <begin position="39"/>
        <end position="90"/>
    </location>
</feature>
<dbReference type="STRING" id="7868.ENSCMIP00000036257"/>
<dbReference type="CDD" id="cd00167">
    <property type="entry name" value="SANT"/>
    <property type="match status" value="2"/>
</dbReference>
<feature type="region of interest" description="Disordered" evidence="3">
    <location>
        <begin position="466"/>
        <end position="485"/>
    </location>
</feature>
<dbReference type="RefSeq" id="XP_042197899.1">
    <property type="nucleotide sequence ID" value="XM_042341965.1"/>
</dbReference>
<feature type="domain" description="HTH myb-type" evidence="5">
    <location>
        <begin position="95"/>
        <end position="145"/>
    </location>
</feature>
<dbReference type="AlphaFoldDB" id="V9KFL6"/>
<accession>V9KFL6</accession>
<dbReference type="InterPro" id="IPR015395">
    <property type="entry name" value="C-myb_C"/>
</dbReference>
<reference evidence="8" key="2">
    <citation type="journal article" date="2007" name="PLoS Biol.">
        <title>Survey sequencing and comparative analysis of the elephant shark (Callorhinchus milii) genome.</title>
        <authorList>
            <person name="Venkatesh B."/>
            <person name="Kirkness E.F."/>
            <person name="Loh Y.H."/>
            <person name="Halpern A.L."/>
            <person name="Lee A.P."/>
            <person name="Johnson J."/>
            <person name="Dandona N."/>
            <person name="Viswanathan L.D."/>
            <person name="Tay A."/>
            <person name="Venter J.C."/>
            <person name="Strausberg R.L."/>
            <person name="Brenner S."/>
        </authorList>
    </citation>
    <scope>NUCLEOTIDE SEQUENCE [LARGE SCALE GENOMIC DNA]</scope>
</reference>
<evidence type="ECO:0000259" key="4">
    <source>
        <dbReference type="PROSITE" id="PS50090"/>
    </source>
</evidence>
<reference evidence="6 8" key="3">
    <citation type="journal article" date="2014" name="Nature">
        <title>Elephant shark genome provides unique insights into gnathostome evolution.</title>
        <authorList>
            <consortium name="International Elephant Shark Genome Sequencing Consortium"/>
            <person name="Venkatesh B."/>
            <person name="Lee A.P."/>
            <person name="Ravi V."/>
            <person name="Maurya A.K."/>
            <person name="Lian M.M."/>
            <person name="Swann J.B."/>
            <person name="Ohta Y."/>
            <person name="Flajnik M.F."/>
            <person name="Sutoh Y."/>
            <person name="Kasahara M."/>
            <person name="Hoon S."/>
            <person name="Gangu V."/>
            <person name="Roy S.W."/>
            <person name="Irimia M."/>
            <person name="Korzh V."/>
            <person name="Kondrychyn I."/>
            <person name="Lim Z.W."/>
            <person name="Tay B.H."/>
            <person name="Tohari S."/>
            <person name="Kong K.W."/>
            <person name="Ho S."/>
            <person name="Lorente-Galdos B."/>
            <person name="Quilez J."/>
            <person name="Marques-Bonet T."/>
            <person name="Raney B.J."/>
            <person name="Ingham P.W."/>
            <person name="Tay A."/>
            <person name="Hillier L.W."/>
            <person name="Minx P."/>
            <person name="Boehm T."/>
            <person name="Wilson R.K."/>
            <person name="Brenner S."/>
            <person name="Warren W.C."/>
        </authorList>
    </citation>
    <scope>NUCLEOTIDE SEQUENCE</scope>
    <source>
        <tissue evidence="6">Testis</tissue>
    </source>
</reference>
<evidence type="ECO:0000256" key="2">
    <source>
        <dbReference type="ARBA" id="ARBA00023125"/>
    </source>
</evidence>
<evidence type="ECO:0000256" key="1">
    <source>
        <dbReference type="ARBA" id="ARBA00022737"/>
    </source>
</evidence>
<dbReference type="OMA" id="EFPKQED"/>
<feature type="region of interest" description="Disordered" evidence="3">
    <location>
        <begin position="370"/>
        <end position="407"/>
    </location>
</feature>
<evidence type="ECO:0000313" key="6">
    <source>
        <dbReference type="EMBL" id="AFO96664.1"/>
    </source>
</evidence>
<reference evidence="7" key="4">
    <citation type="submission" date="2025-05" db="UniProtKB">
        <authorList>
            <consortium name="Ensembl"/>
        </authorList>
    </citation>
    <scope>IDENTIFICATION</scope>
</reference>
<dbReference type="SUPFAM" id="SSF46689">
    <property type="entry name" value="Homeodomain-like"/>
    <property type="match status" value="1"/>
</dbReference>
<protein>
    <submittedName>
        <fullName evidence="6">Myb-related protein B</fullName>
    </submittedName>
    <submittedName>
        <fullName evidence="7">V-myb avian myeloblastosis viral oncogene homolog-like 2b</fullName>
    </submittedName>
</protein>
<dbReference type="InterPro" id="IPR017930">
    <property type="entry name" value="Myb_dom"/>
</dbReference>
<dbReference type="OrthoDB" id="2143914at2759"/>
<feature type="compositionally biased region" description="Low complexity" evidence="3">
    <location>
        <begin position="559"/>
        <end position="582"/>
    </location>
</feature>
<dbReference type="GO" id="GO:0005634">
    <property type="term" value="C:nucleus"/>
    <property type="evidence" value="ECO:0007669"/>
    <property type="project" value="TreeGrafter"/>
</dbReference>
<keyword evidence="1" id="KW-0677">Repeat</keyword>
<dbReference type="PANTHER" id="PTHR45614:SF30">
    <property type="entry name" value="MYB-RELATED PROTEIN B"/>
    <property type="match status" value="1"/>
</dbReference>
<feature type="domain" description="Myb-like" evidence="4">
    <location>
        <begin position="91"/>
        <end position="141"/>
    </location>
</feature>
<dbReference type="GeneID" id="103186262"/>
<evidence type="ECO:0000259" key="5">
    <source>
        <dbReference type="PROSITE" id="PS51294"/>
    </source>
</evidence>
<dbReference type="PANTHER" id="PTHR45614">
    <property type="entry name" value="MYB PROTEIN-RELATED"/>
    <property type="match status" value="1"/>
</dbReference>
<dbReference type="Pfam" id="PF13921">
    <property type="entry name" value="Myb_DNA-bind_6"/>
    <property type="match status" value="1"/>
</dbReference>
<dbReference type="InterPro" id="IPR050560">
    <property type="entry name" value="MYB_TF"/>
</dbReference>
<dbReference type="GO" id="GO:0000978">
    <property type="term" value="F:RNA polymerase II cis-regulatory region sequence-specific DNA binding"/>
    <property type="evidence" value="ECO:0007669"/>
    <property type="project" value="TreeGrafter"/>
</dbReference>
<dbReference type="Ensembl" id="ENSCMIT00000036794.1">
    <property type="protein sequence ID" value="ENSCMIP00000036257.1"/>
    <property type="gene ID" value="ENSCMIG00000015328.1"/>
</dbReference>
<keyword evidence="2" id="KW-0238">DNA-binding</keyword>
<dbReference type="Gene3D" id="1.10.10.60">
    <property type="entry name" value="Homeodomain-like"/>
    <property type="match status" value="2"/>
</dbReference>
<dbReference type="PROSITE" id="PS51294">
    <property type="entry name" value="HTH_MYB"/>
    <property type="match status" value="2"/>
</dbReference>
<sequence>MDCDGSDSRDASKLYKMKWMPEENRTDGQCQHRWLKVLNPELVKGPWTKEEDQKVIELVQKYGPKRWSLIARQLKGRLGKQCRERWHNHLNPEVKKSHWTEDEDRIIYEAHKVLGNRWAEIAKLLPGRTDNAVKNHWNSTMKRKVEMEDYLQESGQSIPMFVIAHSDDGEIQCFRTTMTETPVPQSSEISETFPQPASVTVKQEDSFQTASLSDSLLQETSELNDNGSSSSTSDVQLEPEQPSCTQSQECNESADEACCSMFLVVDSGEIFPEPSTAELSEPLELVQCYPDGWCELPNFDLPEEPATSLAKQTPDKKSSVAEQTVTEFHFDATSISDLSKSVKKGELIPMITSPVAGSFSTPPTILRRKKKTKVTLSPVNDSSNSNNSSVVMDTSNSTMTPKSTPVKSLPFSPSQFLNFWTKQDSLDIENPSLTSTPVCSQKIVVTTPLQRDYTPKLQKENSVSCTPRSRRSLLDSTPRTPTPFKNALEKYGYLKPRPPTPHFEEDLKEILRNEADMAMHEEEMQAIKRKMYRQHRPPVKKVRKSLALDILDKDTSKVNQASSSTNNQQSESFLSNSLNTSTSKNHNSTLDTGFIIPKEGASCSSVCCKQKTPIRMNSAWEIVACGKTKDQLIMTEKARKYLDTFKASQTSRTLIL</sequence>
<dbReference type="InterPro" id="IPR001005">
    <property type="entry name" value="SANT/Myb"/>
</dbReference>
<feature type="compositionally biased region" description="Polar residues" evidence="3">
    <location>
        <begin position="220"/>
        <end position="235"/>
    </location>
</feature>
<dbReference type="FunFam" id="1.10.10.60:FF:000010">
    <property type="entry name" value="Transcriptional activator Myb isoform A"/>
    <property type="match status" value="1"/>
</dbReference>
<evidence type="ECO:0000256" key="3">
    <source>
        <dbReference type="SAM" id="MobiDB-lite"/>
    </source>
</evidence>
<feature type="region of interest" description="Disordered" evidence="3">
    <location>
        <begin position="556"/>
        <end position="582"/>
    </location>
</feature>
<evidence type="ECO:0000313" key="8">
    <source>
        <dbReference type="Proteomes" id="UP000314986"/>
    </source>
</evidence>
<feature type="domain" description="HTH myb-type" evidence="5">
    <location>
        <begin position="39"/>
        <end position="94"/>
    </location>
</feature>
<keyword evidence="8" id="KW-1185">Reference proteome</keyword>
<organism evidence="6">
    <name type="scientific">Callorhinchus milii</name>
    <name type="common">Ghost shark</name>
    <dbReference type="NCBI Taxonomy" id="7868"/>
    <lineage>
        <taxon>Eukaryota</taxon>
        <taxon>Metazoa</taxon>
        <taxon>Chordata</taxon>
        <taxon>Craniata</taxon>
        <taxon>Vertebrata</taxon>
        <taxon>Chondrichthyes</taxon>
        <taxon>Holocephali</taxon>
        <taxon>Chimaeriformes</taxon>
        <taxon>Callorhinchidae</taxon>
        <taxon>Callorhinchus</taxon>
    </lineage>
</organism>
<dbReference type="EMBL" id="JW864147">
    <property type="protein sequence ID" value="AFO96664.1"/>
    <property type="molecule type" value="mRNA"/>
</dbReference>
<gene>
    <name evidence="7" type="primary">mybl2b</name>
</gene>
<proteinExistence type="evidence at transcript level"/>
<reference evidence="8" key="1">
    <citation type="journal article" date="2006" name="Science">
        <title>Ancient noncoding elements conserved in the human genome.</title>
        <authorList>
            <person name="Venkatesh B."/>
            <person name="Kirkness E.F."/>
            <person name="Loh Y.H."/>
            <person name="Halpern A.L."/>
            <person name="Lee A.P."/>
            <person name="Johnson J."/>
            <person name="Dandona N."/>
            <person name="Viswanathan L.D."/>
            <person name="Tay A."/>
            <person name="Venter J.C."/>
            <person name="Strausberg R.L."/>
            <person name="Brenner S."/>
        </authorList>
    </citation>
    <scope>NUCLEOTIDE SEQUENCE [LARGE SCALE GENOMIC DNA]</scope>
</reference>
<feature type="region of interest" description="Disordered" evidence="3">
    <location>
        <begin position="220"/>
        <end position="248"/>
    </location>
</feature>
<dbReference type="Pfam" id="PF09316">
    <property type="entry name" value="Cmyb_C"/>
    <property type="match status" value="1"/>
</dbReference>
<feature type="compositionally biased region" description="Low complexity" evidence="3">
    <location>
        <begin position="379"/>
        <end position="400"/>
    </location>
</feature>